<keyword evidence="7" id="KW-0998">Cell outer membrane</keyword>
<feature type="domain" description="POTRA" evidence="10">
    <location>
        <begin position="107"/>
        <end position="185"/>
    </location>
</feature>
<keyword evidence="6" id="KW-0472">Membrane</keyword>
<feature type="chain" id="PRO_5022858401" description="Outer membrane protein assembly factor BamA" evidence="9">
    <location>
        <begin position="25"/>
        <end position="824"/>
    </location>
</feature>
<comment type="subcellular location">
    <subcellularLocation>
        <location evidence="1">Membrane</location>
    </subcellularLocation>
</comment>
<evidence type="ECO:0000256" key="5">
    <source>
        <dbReference type="ARBA" id="ARBA00022737"/>
    </source>
</evidence>
<dbReference type="InterPro" id="IPR039910">
    <property type="entry name" value="D15-like"/>
</dbReference>
<dbReference type="InterPro" id="IPR010827">
    <property type="entry name" value="BamA/TamA_POTRA"/>
</dbReference>
<evidence type="ECO:0000259" key="10">
    <source>
        <dbReference type="PROSITE" id="PS51779"/>
    </source>
</evidence>
<dbReference type="PANTHER" id="PTHR12815">
    <property type="entry name" value="SORTING AND ASSEMBLY MACHINERY SAMM50 PROTEIN FAMILY MEMBER"/>
    <property type="match status" value="1"/>
</dbReference>
<dbReference type="PANTHER" id="PTHR12815:SF47">
    <property type="entry name" value="TRANSLOCATION AND ASSEMBLY MODULE SUBUNIT TAMA"/>
    <property type="match status" value="1"/>
</dbReference>
<dbReference type="Gene3D" id="3.10.20.310">
    <property type="entry name" value="membrane protein fhac"/>
    <property type="match status" value="4"/>
</dbReference>
<dbReference type="PROSITE" id="PS51779">
    <property type="entry name" value="POTRA"/>
    <property type="match status" value="3"/>
</dbReference>
<proteinExistence type="predicted"/>
<gene>
    <name evidence="11" type="primary">bamA</name>
    <name evidence="11" type="ORF">EXM22_06515</name>
</gene>
<dbReference type="AlphaFoldDB" id="A0A5C1QK07"/>
<feature type="domain" description="POTRA" evidence="10">
    <location>
        <begin position="280"/>
        <end position="358"/>
    </location>
</feature>
<dbReference type="InterPro" id="IPR023707">
    <property type="entry name" value="OM_assembly_BamA"/>
</dbReference>
<dbReference type="Proteomes" id="UP000324209">
    <property type="component" value="Chromosome"/>
</dbReference>
<dbReference type="RefSeq" id="WP_149485738.1">
    <property type="nucleotide sequence ID" value="NZ_CP036150.1"/>
</dbReference>
<dbReference type="KEGG" id="ock:EXM22_06515"/>
<accession>A0A5C1QK07</accession>
<evidence type="ECO:0000256" key="2">
    <source>
        <dbReference type="ARBA" id="ARBA00022452"/>
    </source>
</evidence>
<keyword evidence="2" id="KW-1134">Transmembrane beta strand</keyword>
<dbReference type="InterPro" id="IPR000184">
    <property type="entry name" value="Bac_surfAg_D15"/>
</dbReference>
<dbReference type="InterPro" id="IPR034746">
    <property type="entry name" value="POTRA"/>
</dbReference>
<protein>
    <recommendedName>
        <fullName evidence="8">Outer membrane protein assembly factor BamA</fullName>
    </recommendedName>
</protein>
<sequence length="824" mass="94126">MLNKRWTVFIILLILGTVSLSAQSADDWYVNKQIVDIRFTGLNTVSETELNGIVRSYISRKFTDSLSWEIQGKLYALEYFDLILPQVLPGDDNNNTVILEFQFKEKPVVNEIIFTGNNRIRKGELSDNILLTKGDLVNKSSIRLDAQSLQSLYVEKGFVDAEVTSNIEKNDEDNTVSVVFDIQEGTQTTIKEIRFVGNDTHVTSKTLMSLMTTKAQSLFNKGILMENELQEDVRLIETYYSDRGFIDAEVREINKDVVRDEEKEVNNLIITLVIYEGDPYTFGGVEFVGNSLYTTEELQSYITQNPAKVFNKTRFQFDYQNITDLYYENGYIYNTFSLEENRNDEDKTVSYTVNIVERDRAHIENIVIRGNDKTKEHVITRELSFEVGDVFSKTKVMEGVRNLYNTQYFSVVEPQTYPGSEDGLMDLVLDVEEGKTADIIFGLSFSGGQDFPLAGNIKWNDRNFMGTGRTLGVDTIFSPDSQSVSLQYSEPRLFDTKWGAGADLTYKHSSESQIYQDLNGDGVIDPYLDDEDFTNANEIVPTDYLMEYDTHYVSTGLNTGYTWYTGLGRWNLYSGIRGGVEYVEYDNEIYRPWSSSVRENYETWMYHDSIWLKGAWDTRDYVGSPSKGFILSQTTTIAGISSFSSKNYMKSVSRGEVNFTLFDIPTSDTFNLKSVLSIKSAFSYLAEKPWSSIAIDPQEDGFYADGMFVARGWYPESDGQSLWDNTITIKFPLIPNILAYDFFLDSVGLWKSKELLQQASLSDMKFSLGTGIRFDNPQFPIGIYLVKKFQFNENGSIDWNPEPDYVEFENGNLDLVISFGIDIY</sequence>
<dbReference type="Gene3D" id="2.40.160.50">
    <property type="entry name" value="membrane protein fhac: a member of the omp85/tpsb transporter family"/>
    <property type="match status" value="1"/>
</dbReference>
<dbReference type="Pfam" id="PF01103">
    <property type="entry name" value="Omp85"/>
    <property type="match status" value="1"/>
</dbReference>
<evidence type="ECO:0000313" key="12">
    <source>
        <dbReference type="Proteomes" id="UP000324209"/>
    </source>
</evidence>
<evidence type="ECO:0000313" key="11">
    <source>
        <dbReference type="EMBL" id="QEN07658.1"/>
    </source>
</evidence>
<dbReference type="Pfam" id="PF07244">
    <property type="entry name" value="POTRA"/>
    <property type="match status" value="4"/>
</dbReference>
<evidence type="ECO:0000256" key="7">
    <source>
        <dbReference type="ARBA" id="ARBA00023237"/>
    </source>
</evidence>
<keyword evidence="3" id="KW-0812">Transmembrane</keyword>
<organism evidence="11 12">
    <name type="scientific">Oceanispirochaeta crateris</name>
    <dbReference type="NCBI Taxonomy" id="2518645"/>
    <lineage>
        <taxon>Bacteria</taxon>
        <taxon>Pseudomonadati</taxon>
        <taxon>Spirochaetota</taxon>
        <taxon>Spirochaetia</taxon>
        <taxon>Spirochaetales</taxon>
        <taxon>Spirochaetaceae</taxon>
        <taxon>Oceanispirochaeta</taxon>
    </lineage>
</organism>
<evidence type="ECO:0000256" key="3">
    <source>
        <dbReference type="ARBA" id="ARBA00022692"/>
    </source>
</evidence>
<dbReference type="GO" id="GO:0071709">
    <property type="term" value="P:membrane assembly"/>
    <property type="evidence" value="ECO:0007669"/>
    <property type="project" value="InterPro"/>
</dbReference>
<reference evidence="11 12" key="1">
    <citation type="submission" date="2019-02" db="EMBL/GenBank/DDBJ databases">
        <title>Complete Genome Sequence and Methylome Analysis of free living Spirochaetas.</title>
        <authorList>
            <person name="Fomenkov A."/>
            <person name="Dubinina G."/>
            <person name="Leshcheva N."/>
            <person name="Mikheeva N."/>
            <person name="Grabovich M."/>
            <person name="Vincze T."/>
            <person name="Roberts R.J."/>
        </authorList>
    </citation>
    <scope>NUCLEOTIDE SEQUENCE [LARGE SCALE GENOMIC DNA]</scope>
    <source>
        <strain evidence="11 12">K2</strain>
    </source>
</reference>
<name>A0A5C1QK07_9SPIO</name>
<dbReference type="NCBIfam" id="TIGR03303">
    <property type="entry name" value="OM_YaeT"/>
    <property type="match status" value="1"/>
</dbReference>
<dbReference type="GO" id="GO:0009279">
    <property type="term" value="C:cell outer membrane"/>
    <property type="evidence" value="ECO:0007669"/>
    <property type="project" value="UniProtKB-UniRule"/>
</dbReference>
<keyword evidence="12" id="KW-1185">Reference proteome</keyword>
<feature type="signal peptide" evidence="9">
    <location>
        <begin position="1"/>
        <end position="24"/>
    </location>
</feature>
<dbReference type="OrthoDB" id="9776356at2"/>
<keyword evidence="4 9" id="KW-0732">Signal</keyword>
<keyword evidence="5" id="KW-0677">Repeat</keyword>
<evidence type="ECO:0000256" key="1">
    <source>
        <dbReference type="ARBA" id="ARBA00004370"/>
    </source>
</evidence>
<feature type="domain" description="POTRA" evidence="10">
    <location>
        <begin position="361"/>
        <end position="434"/>
    </location>
</feature>
<dbReference type="EMBL" id="CP036150">
    <property type="protein sequence ID" value="QEN07658.1"/>
    <property type="molecule type" value="Genomic_DNA"/>
</dbReference>
<evidence type="ECO:0000256" key="8">
    <source>
        <dbReference type="NCBIfam" id="TIGR03303"/>
    </source>
</evidence>
<evidence type="ECO:0000256" key="4">
    <source>
        <dbReference type="ARBA" id="ARBA00022729"/>
    </source>
</evidence>
<evidence type="ECO:0000256" key="9">
    <source>
        <dbReference type="SAM" id="SignalP"/>
    </source>
</evidence>
<evidence type="ECO:0000256" key="6">
    <source>
        <dbReference type="ARBA" id="ARBA00023136"/>
    </source>
</evidence>